<dbReference type="Gramene" id="TVU10127">
    <property type="protein sequence ID" value="TVU10127"/>
    <property type="gene ID" value="EJB05_43637"/>
</dbReference>
<dbReference type="Proteomes" id="UP000324897">
    <property type="component" value="Chromosome 3"/>
</dbReference>
<dbReference type="Pfam" id="PF08246">
    <property type="entry name" value="Inhibitor_I29"/>
    <property type="match status" value="1"/>
</dbReference>
<dbReference type="SMART" id="SM00848">
    <property type="entry name" value="Inhibitor_I29"/>
    <property type="match status" value="1"/>
</dbReference>
<protein>
    <recommendedName>
        <fullName evidence="1">Cathepsin propeptide inhibitor domain-containing protein</fullName>
    </recommendedName>
</protein>
<organism evidence="2 3">
    <name type="scientific">Eragrostis curvula</name>
    <name type="common">weeping love grass</name>
    <dbReference type="NCBI Taxonomy" id="38414"/>
    <lineage>
        <taxon>Eukaryota</taxon>
        <taxon>Viridiplantae</taxon>
        <taxon>Streptophyta</taxon>
        <taxon>Embryophyta</taxon>
        <taxon>Tracheophyta</taxon>
        <taxon>Spermatophyta</taxon>
        <taxon>Magnoliopsida</taxon>
        <taxon>Liliopsida</taxon>
        <taxon>Poales</taxon>
        <taxon>Poaceae</taxon>
        <taxon>PACMAD clade</taxon>
        <taxon>Chloridoideae</taxon>
        <taxon>Eragrostideae</taxon>
        <taxon>Eragrostidinae</taxon>
        <taxon>Eragrostis</taxon>
    </lineage>
</organism>
<evidence type="ECO:0000259" key="1">
    <source>
        <dbReference type="SMART" id="SM00848"/>
    </source>
</evidence>
<evidence type="ECO:0000313" key="2">
    <source>
        <dbReference type="EMBL" id="TVU10127.1"/>
    </source>
</evidence>
<feature type="non-terminal residue" evidence="2">
    <location>
        <position position="1"/>
    </location>
</feature>
<dbReference type="SUPFAM" id="SSF54001">
    <property type="entry name" value="Cysteine proteinases"/>
    <property type="match status" value="1"/>
</dbReference>
<name>A0A5J9TFY8_9POAL</name>
<evidence type="ECO:0000313" key="3">
    <source>
        <dbReference type="Proteomes" id="UP000324897"/>
    </source>
</evidence>
<dbReference type="Gene3D" id="1.10.287.2250">
    <property type="match status" value="1"/>
</dbReference>
<proteinExistence type="predicted"/>
<dbReference type="InterPro" id="IPR013201">
    <property type="entry name" value="Prot_inhib_I29"/>
</dbReference>
<accession>A0A5J9TFY8</accession>
<dbReference type="OrthoDB" id="681865at2759"/>
<feature type="domain" description="Cathepsin propeptide inhibitor" evidence="1">
    <location>
        <begin position="1"/>
        <end position="57"/>
    </location>
</feature>
<reference evidence="2 3" key="1">
    <citation type="journal article" date="2019" name="Sci. Rep.">
        <title>A high-quality genome of Eragrostis curvula grass provides insights into Poaceae evolution and supports new strategies to enhance forage quality.</title>
        <authorList>
            <person name="Carballo J."/>
            <person name="Santos B.A.C.M."/>
            <person name="Zappacosta D."/>
            <person name="Garbus I."/>
            <person name="Selva J.P."/>
            <person name="Gallo C.A."/>
            <person name="Diaz A."/>
            <person name="Albertini E."/>
            <person name="Caccamo M."/>
            <person name="Echenique V."/>
        </authorList>
    </citation>
    <scope>NUCLEOTIDE SEQUENCE [LARGE SCALE GENOMIC DNA]</scope>
    <source>
        <strain evidence="3">cv. Victoria</strain>
        <tissue evidence="2">Leaf</tissue>
    </source>
</reference>
<gene>
    <name evidence="2" type="ORF">EJB05_43637</name>
</gene>
<dbReference type="EMBL" id="RWGY01000039">
    <property type="protein sequence ID" value="TVU10127.1"/>
    <property type="molecule type" value="Genomic_DNA"/>
</dbReference>
<comment type="caution">
    <text evidence="2">The sequence shown here is derived from an EMBL/GenBank/DDBJ whole genome shotgun (WGS) entry which is preliminary data.</text>
</comment>
<dbReference type="InterPro" id="IPR038765">
    <property type="entry name" value="Papain-like_cys_pep_sf"/>
</dbReference>
<keyword evidence="3" id="KW-1185">Reference proteome</keyword>
<dbReference type="AlphaFoldDB" id="A0A5J9TFY8"/>
<sequence>MATHGKTYGSIGEEEFRYSVFKDQLRFVDKHNAAADAGVYSYHVCLYHFSDLTDEEFRAGTTGYLPHPRQGDNYDHPDSMAGGIRGWWPRTPSVLTKLDAHVRCHRSKNKVWRFHHSWRDEAQVDRVV</sequence>